<accession>A0ABN2HCW9</accession>
<organism evidence="2 3">
    <name type="scientific">Fodinicola feengrottensis</name>
    <dbReference type="NCBI Taxonomy" id="435914"/>
    <lineage>
        <taxon>Bacteria</taxon>
        <taxon>Bacillati</taxon>
        <taxon>Actinomycetota</taxon>
        <taxon>Actinomycetes</taxon>
        <taxon>Mycobacteriales</taxon>
        <taxon>Fodinicola</taxon>
    </lineage>
</organism>
<sequence length="5005" mass="541927">MTGPGVEVVICPDGRVIPVGPGVYLNDRPAAEPIDQKALVAAIAATPPADTFLVHLAAGAEHSAMVADYVAGLPTGTFERLALKPAGAVLDPVDVRALENLSDLHKSALDLPVLGALAQSARAVPIDPQGRQTSWQQAVAVRLLTRTQAAARALLHAAVQAVSDGHRPSLSQWAAQVAEVRDQHRVTPGSARPSTVAAVEAVAARIALDGLPAGLDPAELLLPAMPASPARLLAKLGLATAEVDVDQLRREMLDQPGSAALVSYQPASSDTTAYAVLVSGDLGDKDEPRLLVLDLSTHAAPVAVEPGAGLELFRGARTALVIPDRTTTMQTPPPLRRVDAGLGLDPAVTRLRNLVDLKIAQGEHFVEILEALAGRSFVKESLLTRLRVDYQRHEVRAAVRLLAEVADDLRGEISAVSPEHGDQILHRLGDLSRVLDTAGHQISGLVEERGLRGYLATRDNKTRDRVQKAIGAVGDALNAAAPLFLPTGASFAPPLLEFGTKLVSNVVLREFEDWQAKVYLREHGVGEALLAHDDNPLLMAEALIKHQSDGVELLISAAGIGGANVPGWPIISSAITKVLTGYLNERLKLALAGHGLAAAEPVQRSGLWRQIVDRVWPEIVAKIKSPSTAKEVINAIRGDADVIALANIGSDIAVEAALAVLLAVMPPKPAQRVTGEMLRASVLAAVGNGIASGRTPTPVEARSLPDETVPVEVAGIDRFGRPIRRYRAGGSSPSRAHVTVEFNGTEIWGFLDRRTREFTPDYPHESAFVDSQVWRNRIVGPDYYLQLPEDGQAGAPEDRVKVTGSWYQPWPDRFHFLFVRDDDGTWELAHAGAPTTQMNSDVHNMHKIFQENPDWLRKFVWTPPVVLTVDHDAGQVAPRVSAWSRRQFAYGMAHQTIAAHQRHFTLQVPVEGGGNGRRNFVKKAWDRLGNPSTDRAAASGQRRAEAVRDQQKTLVIEEIQRIKAERGLTDDQVPSTVDDLFVVSNRGKARGATYSGSDRAQLRRQTYVRIVNPYAEADKKLRSVVEETAPNVEACLDFVQKFAGKAFPAGVRQGTRTAVDDFGVAAGHLLPHVPDRDFARIDSWDAVRERLIDAPPGTVAIVLAGRPNNIGHALAVWYDGEKHIYAHFTQNSGVRVFTDSSRLIPDIDLRGLFVAASGKMLATRPMRESESLPRALVDASIPDKNGVQWGLDFQDVVPGEEDEVYVELFDPTTFDQHRLDMGGTNGYAFFAHKELIGQGNGFKVVIDHGRDPAFPDRYVNIAEFVTQLGSGLSPEQVRAAKNHAIEALLAVPDGTVMPLNQVLAAAGVQVIGLGQRLSVRGGDLQGVIYRQWTPDLRPDLLAGVLRWVAADPTADSPAHRLLSAGIRMGEQVRAEFVRFTQGRAIGTDQRALEGVVALLYPYLMLRIYDKVHSSMDSDAGTTVKEYLALGSRRDFVENRAALTDVVQDFLVHNGERIREIINAETRSSQADVLAAVADQPWMFDAVNGLFVDRENVDLLNNLLFGDRLPDGRPVRRVPTLVGGAQLRDQLRGFTPEIREMSSSWGNLGQLDRVSDGLTAFLRQNAGPYRMSADEAAALNDSNSAVLERSEELLVRLDEVVDSPASYEQAAANAQQAAFLLTVAARDLRFATDTYNAILAAFGPESPAMFTANLNLEKARWNSGFAADTQQLANDRLAAFSQQFVGSGRRWEGDGTGPVQSGGVLPTAVGFPAGVDLDELLSDVPVRKVRGGPVDFEVSSRVTGMPARVKESYQVAGRAEDLENGPDELTRIWFEDQPVDGLIGYTERIAPLPDGRQLKNRELRLYLSPLDAAAETLKSQVQDRTVAEIAAQWNKGFEVDDGLRRFQLTFVENPAVADFVVELTSDPAARASQTLWPLQAGVRVWAHEVGHFWGLRDETGRYQLARRHADDSVMGASATDPNRPGRTVYQRHLDAIEKIGADPSMTVVAGSHNSIDSTFSAADLSPQVHAAYAKAAASLEAAVHKSKPIDATRDDICLTFLQDVGADAFPSGIRAAAPSDDADLGTGRVFSTVSDRSFSLTESWDAVLDRVLAAGPGAAGFVLAGRPGTIGHGVVVWFDGVTPKYGHVTASGELRILAGSAELPAGVDLRTAVVSRGGVIRPHRSLMESGSVPRALVDASSTDENGVRYGMLGEEIEPAIEVFDKDHPDEIFDPKELIGTAYVGDLEIYRIEVDHAASNETRTVDGVRTTARRQFNLPEFVTVKMAILPGESGPRPADVRGKKNEAIRLLRSVPVGAVVPLSQVLPEATTGLRLSALGKRLWVRGGAHTRDLHVQWTMGVPPRRLSALLKWVAANPYHPQTRSAQLLRAGIRVGEIVRAAYVESSRGRALARDQQALEGVVALLYPYLTAGFQVLAASDSFHVIKNLFAVASRVDFVGNRATLSEDVHRFLERNGDRIREAIRDEVTRTAHPDLIQTARDLGLFDEATATIDVFLEHAAAPDHPARERQASVVNNLLFGSRMPDGTPIRRVPMSEYGISTNFREADHYPEDLLVIEIREFLHSLLSDVSQVDRITDQFAASLAASLAATPRTLPMSDGEAAGLILRNLEAVESTRQKTSQLVQSLSAAAENGVSRGEVEALVTAVTNNAQEAAADLRYASGAYDAISAALPESPGRIADALTNVESAREVAQIAHALQARTAEVTPRLSAGQILSRALEIAQDRVNSPAARLRALVGAIEAPPAADLTEALADCLPRAYAAFVAYYGRAGNRADVELAADPAKLRVADLEHLLEILPQGDARHRADSSFEPLEDVPKLTHWLHAFAGTMALLRLPAGNGGYGHVFWLWSEPTEAGTILRWIDTQEPGLLDREAFAHPTDVRAAAISQPGVTVVRFGADGKPVRSGQPVAPSRTVDALTLASDVSSQPRGIPLSRIVRPDRLVYGTGSADLAGATRLRTDLRTVFLTGDKRTDRKMVAAALKSPSRLPVRVVAASPTTSGLLDSLREWVGKATVPVFVPGVGQRVAAARDDLAAQWADGLPGDWELVGGAEPAGYRTVDSGHLARSVELGRPVTEGELVAWTLRESRIPVQLDPLPGELDVEWGNELEYDATPGVKVAGLGTAIATDLQRFGLSRHPRMQDYHAAMLAEYSHRRDTWSVQVEDTAAGELPSPILPYGPGKWRESWYDIALAYAVIRRNGGVFSTRTGSHIHVSVKSFDQQPRLLMNLLLHVRHRLDLLYRVGANGRHHRGIQFATPLDQLPAEEASWEEIAHLASSALSLTPLLGSIGDPERDHVELRIPDGIDAVGHLQFLVRVLQRLVKLSAVAGPDNYRPQQLGHHFDGRVTDADSAGLAQLLELFAPAASAVHDQARAVWQASSWQKGNVWRREAWYGVQIGTKPDGMGTYGAVSAKQHQRNIAALLRTTDGMDQPVVVFHHVSRRDNVAIGASNFGDLEQILREYHLDTPRALVVLFEPRGSDAIRAADELALAQLADRRQILLVRPYGVADVVTAGPDGLSSPGGWSVREPGGRLRRLASVLRRDELDELAARTPEAALAELADSVLWERLAGEPGEGGVRWVGDAPTTVPPVVARTGAVAAGRGRPLVVMRPDRTGPGGVRRFSVARLDALHAMLTDDPTLARTGVLLVGGDPLAIEQVRREHRMATIFELAGDSGRSVRSGWRLVSSDGQLLWLGEDVDRTTIQRSFDHLDEIHRAEGSTASASPVLSGTDAHREAAQRIRTAVVEVGFDRVGACEVWAGEAVAAIFKGGVRVLRSSDDLGVRDGAGRLTTSRVLATIPDREFVASGSFADLRHRVVKAGPGAVAAILMGRPGTAGHAAVAWYDGSGLVVRDDEGREQFVADGSSAGPHGWLLEADLRSAVFDRRGVLQSAPPAEPESGSTVRTLLDPPSVDEDGIPYTGGGLEFEALSVTAVPAGQTDLTHVDMIRDSADDNENLVGWGDHYKIVLDNGWRREVLADGSWEQMSVSTFEFVTDRYATVPGERGSDGLLRPEFEQVWASYRRGVEAFFAIPRYTNWPLVDLQTPESGITLSRFGQRLGALNEGRPTQLSQWTWGVPLDKLSEILEYAEQNSDRVGALGPMLGDSSSLLSDGREVGGIIAQEFADFIDRSSLGVDSGSLALERRTLAGLMTGVYPHLVARFYTEWSNQSITKSLITALFRVDFVGIHDGLPPLVHQFFEAEGDRVREIIIGFLNTKVQDSVAYHDSWEAAVELDMADVDADRIDLFLNRQHSHLMNNLLYGRTMPDGTPIPRVSLADFFGLKSSQAELDHVTVDGRPLTLLGIEFRRWRGRGGGLGAVGRRTLEFREKIRETMGAGRLTDTEAASRSRAVAQMISYRGQENRRIARALDGLGGGMAAMPHVPAANQNLAAALLGLRHATHVHESMVGSFGVDDHRTVSAARHLDEAERLVDDAYALKDRALFGEFAGSTDRLPGEPMEFGGLRDGTADDGFLVSGSVLRNGKVAAENVVRVPSGYYLRGPDDAAAARELEAAGRLPSQPGWAVFFVHGTDGSRVRVGNQLLSAAQFQELVRSRPGTAGKKLALVSCFTGGQGIGQGFMERLGALWEPGGLAAATAVGQDAQGRWVPEDGQWIDFTGGTVTPRVVGGDLVSTLKALAGPDPLVTPPSGLQWQGRVLALGGWAAYPSRLEELRDWATGMKRPVVAVYASSSVDRNRLMADLETTLKRSARIGVHPVVYVMAAPADELETLRQLYRPVVVRHDSAGKDGVTRVWAPDGEQILLEAELTRSVFEQADQLPGVPTGHELPAVLNDWLSLDDWPASEAYLRAHVDELTAPGLRRRLAGLPEAAPYELLLDLVKSAGLSDPTAARYVPAQPFSLTNLEPDFEPADAPLDAFVVDLLTPKTSLEERKPWLDRLLRLISKGQLAPGEMAMLAATIDDANAVVFEAVGKVLELVPGQAEQLTERIAEQITAPTRESPRIVDQLLGLSRLRATATPGTSGTPCRLDPQDKAAWIYRMTEVHELLKNNEMPQLSERLKNTPLAALYQQQDGSREHHAYLVNLMIERLSLCYG</sequence>
<protein>
    <recommendedName>
        <fullName evidence="4">Tox-PL domain-containing protein</fullName>
    </recommendedName>
</protein>
<evidence type="ECO:0000256" key="1">
    <source>
        <dbReference type="SAM" id="MobiDB-lite"/>
    </source>
</evidence>
<evidence type="ECO:0000313" key="3">
    <source>
        <dbReference type="Proteomes" id="UP001500618"/>
    </source>
</evidence>
<comment type="caution">
    <text evidence="2">The sequence shown here is derived from an EMBL/GenBank/DDBJ whole genome shotgun (WGS) entry which is preliminary data.</text>
</comment>
<evidence type="ECO:0000313" key="2">
    <source>
        <dbReference type="EMBL" id="GAA1685795.1"/>
    </source>
</evidence>
<gene>
    <name evidence="2" type="ORF">GCM10009765_38880</name>
</gene>
<dbReference type="RefSeq" id="WP_344311642.1">
    <property type="nucleotide sequence ID" value="NZ_BAAANY010000013.1"/>
</dbReference>
<keyword evidence="3" id="KW-1185">Reference proteome</keyword>
<dbReference type="EMBL" id="BAAANY010000013">
    <property type="protein sequence ID" value="GAA1685795.1"/>
    <property type="molecule type" value="Genomic_DNA"/>
</dbReference>
<dbReference type="Proteomes" id="UP001500618">
    <property type="component" value="Unassembled WGS sequence"/>
</dbReference>
<evidence type="ECO:0008006" key="4">
    <source>
        <dbReference type="Google" id="ProtNLM"/>
    </source>
</evidence>
<name>A0ABN2HCW9_9ACTN</name>
<proteinExistence type="predicted"/>
<reference evidence="2 3" key="1">
    <citation type="journal article" date="2019" name="Int. J. Syst. Evol. Microbiol.">
        <title>The Global Catalogue of Microorganisms (GCM) 10K type strain sequencing project: providing services to taxonomists for standard genome sequencing and annotation.</title>
        <authorList>
            <consortium name="The Broad Institute Genomics Platform"/>
            <consortium name="The Broad Institute Genome Sequencing Center for Infectious Disease"/>
            <person name="Wu L."/>
            <person name="Ma J."/>
        </authorList>
    </citation>
    <scope>NUCLEOTIDE SEQUENCE [LARGE SCALE GENOMIC DNA]</scope>
    <source>
        <strain evidence="2 3">JCM 14718</strain>
    </source>
</reference>
<feature type="region of interest" description="Disordered" evidence="1">
    <location>
        <begin position="3845"/>
        <end position="3867"/>
    </location>
</feature>